<evidence type="ECO:0000313" key="3">
    <source>
        <dbReference type="Proteomes" id="UP000015106"/>
    </source>
</evidence>
<keyword evidence="1" id="KW-1133">Transmembrane helix</keyword>
<dbReference type="Gramene" id="TuG1812G0100000368.01.T01">
    <property type="protein sequence ID" value="TuG1812G0100000368.01.T01.cds284661"/>
    <property type="gene ID" value="TuG1812G0100000368.01"/>
</dbReference>
<dbReference type="AlphaFoldDB" id="A0A8R7JVQ0"/>
<keyword evidence="1" id="KW-0812">Transmembrane</keyword>
<keyword evidence="3" id="KW-1185">Reference proteome</keyword>
<name>A0A8R7JVQ0_TRIUA</name>
<protein>
    <submittedName>
        <fullName evidence="2">Uncharacterized protein</fullName>
    </submittedName>
</protein>
<organism evidence="2 3">
    <name type="scientific">Triticum urartu</name>
    <name type="common">Red wild einkorn</name>
    <name type="synonym">Crithodium urartu</name>
    <dbReference type="NCBI Taxonomy" id="4572"/>
    <lineage>
        <taxon>Eukaryota</taxon>
        <taxon>Viridiplantae</taxon>
        <taxon>Streptophyta</taxon>
        <taxon>Embryophyta</taxon>
        <taxon>Tracheophyta</taxon>
        <taxon>Spermatophyta</taxon>
        <taxon>Magnoliopsida</taxon>
        <taxon>Liliopsida</taxon>
        <taxon>Poales</taxon>
        <taxon>Poaceae</taxon>
        <taxon>BOP clade</taxon>
        <taxon>Pooideae</taxon>
        <taxon>Triticodae</taxon>
        <taxon>Triticeae</taxon>
        <taxon>Triticinae</taxon>
        <taxon>Triticum</taxon>
    </lineage>
</organism>
<dbReference type="Proteomes" id="UP000015106">
    <property type="component" value="Chromosome 1"/>
</dbReference>
<reference evidence="3" key="1">
    <citation type="journal article" date="2013" name="Nature">
        <title>Draft genome of the wheat A-genome progenitor Triticum urartu.</title>
        <authorList>
            <person name="Ling H.Q."/>
            <person name="Zhao S."/>
            <person name="Liu D."/>
            <person name="Wang J."/>
            <person name="Sun H."/>
            <person name="Zhang C."/>
            <person name="Fan H."/>
            <person name="Li D."/>
            <person name="Dong L."/>
            <person name="Tao Y."/>
            <person name="Gao C."/>
            <person name="Wu H."/>
            <person name="Li Y."/>
            <person name="Cui Y."/>
            <person name="Guo X."/>
            <person name="Zheng S."/>
            <person name="Wang B."/>
            <person name="Yu K."/>
            <person name="Liang Q."/>
            <person name="Yang W."/>
            <person name="Lou X."/>
            <person name="Chen J."/>
            <person name="Feng M."/>
            <person name="Jian J."/>
            <person name="Zhang X."/>
            <person name="Luo G."/>
            <person name="Jiang Y."/>
            <person name="Liu J."/>
            <person name="Wang Z."/>
            <person name="Sha Y."/>
            <person name="Zhang B."/>
            <person name="Wu H."/>
            <person name="Tang D."/>
            <person name="Shen Q."/>
            <person name="Xue P."/>
            <person name="Zou S."/>
            <person name="Wang X."/>
            <person name="Liu X."/>
            <person name="Wang F."/>
            <person name="Yang Y."/>
            <person name="An X."/>
            <person name="Dong Z."/>
            <person name="Zhang K."/>
            <person name="Zhang X."/>
            <person name="Luo M.C."/>
            <person name="Dvorak J."/>
            <person name="Tong Y."/>
            <person name="Wang J."/>
            <person name="Yang H."/>
            <person name="Li Z."/>
            <person name="Wang D."/>
            <person name="Zhang A."/>
            <person name="Wang J."/>
        </authorList>
    </citation>
    <scope>NUCLEOTIDE SEQUENCE</scope>
    <source>
        <strain evidence="3">cv. G1812</strain>
    </source>
</reference>
<reference evidence="2" key="3">
    <citation type="submission" date="2022-06" db="UniProtKB">
        <authorList>
            <consortium name="EnsemblPlants"/>
        </authorList>
    </citation>
    <scope>IDENTIFICATION</scope>
</reference>
<feature type="transmembrane region" description="Helical" evidence="1">
    <location>
        <begin position="61"/>
        <end position="82"/>
    </location>
</feature>
<evidence type="ECO:0000256" key="1">
    <source>
        <dbReference type="SAM" id="Phobius"/>
    </source>
</evidence>
<reference evidence="2" key="2">
    <citation type="submission" date="2018-03" db="EMBL/GenBank/DDBJ databases">
        <title>The Triticum urartu genome reveals the dynamic nature of wheat genome evolution.</title>
        <authorList>
            <person name="Ling H."/>
            <person name="Ma B."/>
            <person name="Shi X."/>
            <person name="Liu H."/>
            <person name="Dong L."/>
            <person name="Sun H."/>
            <person name="Cao Y."/>
            <person name="Gao Q."/>
            <person name="Zheng S."/>
            <person name="Li Y."/>
            <person name="Yu Y."/>
            <person name="Du H."/>
            <person name="Qi M."/>
            <person name="Li Y."/>
            <person name="Yu H."/>
            <person name="Cui Y."/>
            <person name="Wang N."/>
            <person name="Chen C."/>
            <person name="Wu H."/>
            <person name="Zhao Y."/>
            <person name="Zhang J."/>
            <person name="Li Y."/>
            <person name="Zhou W."/>
            <person name="Zhang B."/>
            <person name="Hu W."/>
            <person name="Eijk M."/>
            <person name="Tang J."/>
            <person name="Witsenboer H."/>
            <person name="Zhao S."/>
            <person name="Li Z."/>
            <person name="Zhang A."/>
            <person name="Wang D."/>
            <person name="Liang C."/>
        </authorList>
    </citation>
    <scope>NUCLEOTIDE SEQUENCE [LARGE SCALE GENOMIC DNA]</scope>
    <source>
        <strain evidence="2">cv. G1812</strain>
    </source>
</reference>
<accession>A0A8R7JVQ0</accession>
<evidence type="ECO:0000313" key="2">
    <source>
        <dbReference type="EnsemblPlants" id="TuG1812G0100000368.01.T01.cds284661"/>
    </source>
</evidence>
<proteinExistence type="predicted"/>
<sequence length="98" mass="11077">MLADHGDLGNVAETVNKEADAVDSIFHGHNSPHWQNYDPRLWLVLQNHLLGLLHRLPHQLWPLYLLVVMVTSIGVPSLRLLLHGTHPCDAFASFDQNK</sequence>
<keyword evidence="1" id="KW-0472">Membrane</keyword>
<dbReference type="EnsemblPlants" id="TuG1812G0100000368.01.T01">
    <property type="protein sequence ID" value="TuG1812G0100000368.01.T01.cds284661"/>
    <property type="gene ID" value="TuG1812G0100000368.01"/>
</dbReference>